<evidence type="ECO:0000259" key="12">
    <source>
        <dbReference type="PROSITE" id="PS50109"/>
    </source>
</evidence>
<keyword evidence="4" id="KW-0597">Phosphoprotein</keyword>
<gene>
    <name evidence="14" type="ORF">ACFOY2_21515</name>
</gene>
<evidence type="ECO:0000256" key="11">
    <source>
        <dbReference type="SAM" id="Phobius"/>
    </source>
</evidence>
<dbReference type="CDD" id="cd06225">
    <property type="entry name" value="HAMP"/>
    <property type="match status" value="1"/>
</dbReference>
<evidence type="ECO:0000256" key="9">
    <source>
        <dbReference type="ARBA" id="ARBA00023012"/>
    </source>
</evidence>
<protein>
    <recommendedName>
        <fullName evidence="3">histidine kinase</fullName>
        <ecNumber evidence="3">2.7.13.3</ecNumber>
    </recommendedName>
</protein>
<feature type="domain" description="Histidine kinase" evidence="12">
    <location>
        <begin position="227"/>
        <end position="428"/>
    </location>
</feature>
<dbReference type="InterPro" id="IPR036890">
    <property type="entry name" value="HATPase_C_sf"/>
</dbReference>
<keyword evidence="7 14" id="KW-0418">Kinase</keyword>
<accession>A0ABV8GBY2</accession>
<comment type="catalytic activity">
    <reaction evidence="1">
        <text>ATP + protein L-histidine = ADP + protein N-phospho-L-histidine.</text>
        <dbReference type="EC" id="2.7.13.3"/>
    </reaction>
</comment>
<name>A0ABV8GBY2_9ACTN</name>
<feature type="transmembrane region" description="Helical" evidence="11">
    <location>
        <begin position="141"/>
        <end position="165"/>
    </location>
</feature>
<dbReference type="RefSeq" id="WP_379529842.1">
    <property type="nucleotide sequence ID" value="NZ_JBHSBI010000010.1"/>
</dbReference>
<comment type="caution">
    <text evidence="14">The sequence shown here is derived from an EMBL/GenBank/DDBJ whole genome shotgun (WGS) entry which is preliminary data.</text>
</comment>
<dbReference type="EC" id="2.7.13.3" evidence="3"/>
<keyword evidence="5" id="KW-0808">Transferase</keyword>
<dbReference type="PROSITE" id="PS50109">
    <property type="entry name" value="HIS_KIN"/>
    <property type="match status" value="1"/>
</dbReference>
<dbReference type="Pfam" id="PF00512">
    <property type="entry name" value="HisKA"/>
    <property type="match status" value="1"/>
</dbReference>
<dbReference type="Proteomes" id="UP001595851">
    <property type="component" value="Unassembled WGS sequence"/>
</dbReference>
<evidence type="ECO:0000256" key="3">
    <source>
        <dbReference type="ARBA" id="ARBA00012438"/>
    </source>
</evidence>
<keyword evidence="6 11" id="KW-0812">Transmembrane</keyword>
<comment type="subcellular location">
    <subcellularLocation>
        <location evidence="2">Cell membrane</location>
    </subcellularLocation>
</comment>
<keyword evidence="10 11" id="KW-0472">Membrane</keyword>
<evidence type="ECO:0000256" key="4">
    <source>
        <dbReference type="ARBA" id="ARBA00022553"/>
    </source>
</evidence>
<evidence type="ECO:0000256" key="7">
    <source>
        <dbReference type="ARBA" id="ARBA00022777"/>
    </source>
</evidence>
<feature type="transmembrane region" description="Helical" evidence="11">
    <location>
        <begin position="6"/>
        <end position="26"/>
    </location>
</feature>
<dbReference type="InterPro" id="IPR005467">
    <property type="entry name" value="His_kinase_dom"/>
</dbReference>
<dbReference type="PROSITE" id="PS50885">
    <property type="entry name" value="HAMP"/>
    <property type="match status" value="1"/>
</dbReference>
<sequence length="430" mass="46649">MTIATVAVFGVILLVGVIAISLSYPVRARADLVDQASAASRHVIAMIDKERLDGPIPSQKGVYLLQVVDDNGQVVASNETIPGISPITRARPGGGDTRVEDRVCRSDGCLVVVGISDEASAYGSVIAYSAMREPLLLRSHFLPALLYGGSLLLVALLAWGAWFGVGRVLAPVERIRSGLERISAHDLSQRIEVPRTDDEVAELATTVNDTLARLEDAVARHRRFVSDASHELRAPITALMVRLEAGMEDRDEADWRAALEDARRLSAIVHDLLLMARLDAGATPRFERIDLGRLVADEVSRRPTRLPVTTDIESGVCVRGSPLRLLRLLTNLLANADRYGESKVRVSVRACDGQAVVEVADDGPGIPEEKREQVFERFTRLDQTRSRDTGGSGLGLPIARDIAKAHRGTLTIGEGSGARLILRLPLSRRP</sequence>
<dbReference type="InterPro" id="IPR003661">
    <property type="entry name" value="HisK_dim/P_dom"/>
</dbReference>
<dbReference type="Pfam" id="PF02518">
    <property type="entry name" value="HATPase_c"/>
    <property type="match status" value="1"/>
</dbReference>
<dbReference type="PANTHER" id="PTHR45436:SF5">
    <property type="entry name" value="SENSOR HISTIDINE KINASE TRCS"/>
    <property type="match status" value="1"/>
</dbReference>
<dbReference type="GO" id="GO:0016301">
    <property type="term" value="F:kinase activity"/>
    <property type="evidence" value="ECO:0007669"/>
    <property type="project" value="UniProtKB-KW"/>
</dbReference>
<dbReference type="PRINTS" id="PR00344">
    <property type="entry name" value="BCTRLSENSOR"/>
</dbReference>
<dbReference type="Pfam" id="PF00672">
    <property type="entry name" value="HAMP"/>
    <property type="match status" value="1"/>
</dbReference>
<feature type="domain" description="HAMP" evidence="13">
    <location>
        <begin position="166"/>
        <end position="219"/>
    </location>
</feature>
<dbReference type="Gene3D" id="3.30.565.10">
    <property type="entry name" value="Histidine kinase-like ATPase, C-terminal domain"/>
    <property type="match status" value="1"/>
</dbReference>
<dbReference type="SMART" id="SM00388">
    <property type="entry name" value="HisKA"/>
    <property type="match status" value="1"/>
</dbReference>
<evidence type="ECO:0000313" key="14">
    <source>
        <dbReference type="EMBL" id="MFC4009822.1"/>
    </source>
</evidence>
<reference evidence="15" key="1">
    <citation type="journal article" date="2019" name="Int. J. Syst. Evol. Microbiol.">
        <title>The Global Catalogue of Microorganisms (GCM) 10K type strain sequencing project: providing services to taxonomists for standard genome sequencing and annotation.</title>
        <authorList>
            <consortium name="The Broad Institute Genomics Platform"/>
            <consortium name="The Broad Institute Genome Sequencing Center for Infectious Disease"/>
            <person name="Wu L."/>
            <person name="Ma J."/>
        </authorList>
    </citation>
    <scope>NUCLEOTIDE SEQUENCE [LARGE SCALE GENOMIC DNA]</scope>
    <source>
        <strain evidence="15">TBRC 1276</strain>
    </source>
</reference>
<dbReference type="InterPro" id="IPR003594">
    <property type="entry name" value="HATPase_dom"/>
</dbReference>
<keyword evidence="8 11" id="KW-1133">Transmembrane helix</keyword>
<dbReference type="SMART" id="SM00304">
    <property type="entry name" value="HAMP"/>
    <property type="match status" value="1"/>
</dbReference>
<dbReference type="InterPro" id="IPR004358">
    <property type="entry name" value="Sig_transdc_His_kin-like_C"/>
</dbReference>
<evidence type="ECO:0000256" key="2">
    <source>
        <dbReference type="ARBA" id="ARBA00004236"/>
    </source>
</evidence>
<dbReference type="InterPro" id="IPR036097">
    <property type="entry name" value="HisK_dim/P_sf"/>
</dbReference>
<keyword evidence="15" id="KW-1185">Reference proteome</keyword>
<dbReference type="SUPFAM" id="SSF55874">
    <property type="entry name" value="ATPase domain of HSP90 chaperone/DNA topoisomerase II/histidine kinase"/>
    <property type="match status" value="1"/>
</dbReference>
<evidence type="ECO:0000313" key="15">
    <source>
        <dbReference type="Proteomes" id="UP001595851"/>
    </source>
</evidence>
<dbReference type="PANTHER" id="PTHR45436">
    <property type="entry name" value="SENSOR HISTIDINE KINASE YKOH"/>
    <property type="match status" value="1"/>
</dbReference>
<dbReference type="SUPFAM" id="SSF158472">
    <property type="entry name" value="HAMP domain-like"/>
    <property type="match status" value="1"/>
</dbReference>
<organism evidence="14 15">
    <name type="scientific">Nonomuraea purpurea</name>
    <dbReference type="NCBI Taxonomy" id="1849276"/>
    <lineage>
        <taxon>Bacteria</taxon>
        <taxon>Bacillati</taxon>
        <taxon>Actinomycetota</taxon>
        <taxon>Actinomycetes</taxon>
        <taxon>Streptosporangiales</taxon>
        <taxon>Streptosporangiaceae</taxon>
        <taxon>Nonomuraea</taxon>
    </lineage>
</organism>
<proteinExistence type="predicted"/>
<dbReference type="EMBL" id="JBHSBI010000010">
    <property type="protein sequence ID" value="MFC4009822.1"/>
    <property type="molecule type" value="Genomic_DNA"/>
</dbReference>
<evidence type="ECO:0000256" key="8">
    <source>
        <dbReference type="ARBA" id="ARBA00022989"/>
    </source>
</evidence>
<evidence type="ECO:0000259" key="13">
    <source>
        <dbReference type="PROSITE" id="PS50885"/>
    </source>
</evidence>
<dbReference type="SUPFAM" id="SSF47384">
    <property type="entry name" value="Homodimeric domain of signal transducing histidine kinase"/>
    <property type="match status" value="1"/>
</dbReference>
<evidence type="ECO:0000256" key="6">
    <source>
        <dbReference type="ARBA" id="ARBA00022692"/>
    </source>
</evidence>
<dbReference type="SMART" id="SM00387">
    <property type="entry name" value="HATPase_c"/>
    <property type="match status" value="1"/>
</dbReference>
<dbReference type="CDD" id="cd00082">
    <property type="entry name" value="HisKA"/>
    <property type="match status" value="1"/>
</dbReference>
<evidence type="ECO:0000256" key="1">
    <source>
        <dbReference type="ARBA" id="ARBA00000085"/>
    </source>
</evidence>
<dbReference type="InterPro" id="IPR003660">
    <property type="entry name" value="HAMP_dom"/>
</dbReference>
<dbReference type="Gene3D" id="1.10.287.130">
    <property type="match status" value="1"/>
</dbReference>
<evidence type="ECO:0000256" key="5">
    <source>
        <dbReference type="ARBA" id="ARBA00022679"/>
    </source>
</evidence>
<dbReference type="InterPro" id="IPR050428">
    <property type="entry name" value="TCS_sensor_his_kinase"/>
</dbReference>
<keyword evidence="9" id="KW-0902">Two-component regulatory system</keyword>
<evidence type="ECO:0000256" key="10">
    <source>
        <dbReference type="ARBA" id="ARBA00023136"/>
    </source>
</evidence>